<organism evidence="2 3">
    <name type="scientific">Cyclotella atomus</name>
    <dbReference type="NCBI Taxonomy" id="382360"/>
    <lineage>
        <taxon>Eukaryota</taxon>
        <taxon>Sar</taxon>
        <taxon>Stramenopiles</taxon>
        <taxon>Ochrophyta</taxon>
        <taxon>Bacillariophyta</taxon>
        <taxon>Coscinodiscophyceae</taxon>
        <taxon>Thalassiosirophycidae</taxon>
        <taxon>Stephanodiscales</taxon>
        <taxon>Stephanodiscaceae</taxon>
        <taxon>Cyclotella</taxon>
    </lineage>
</organism>
<name>A0ABD3NNU8_9STRA</name>
<feature type="compositionally biased region" description="Polar residues" evidence="1">
    <location>
        <begin position="269"/>
        <end position="278"/>
    </location>
</feature>
<accession>A0ABD3NNU8</accession>
<feature type="region of interest" description="Disordered" evidence="1">
    <location>
        <begin position="143"/>
        <end position="222"/>
    </location>
</feature>
<evidence type="ECO:0000256" key="1">
    <source>
        <dbReference type="SAM" id="MobiDB-lite"/>
    </source>
</evidence>
<feature type="region of interest" description="Disordered" evidence="1">
    <location>
        <begin position="249"/>
        <end position="279"/>
    </location>
</feature>
<dbReference type="Proteomes" id="UP001530400">
    <property type="component" value="Unassembled WGS sequence"/>
</dbReference>
<feature type="compositionally biased region" description="Polar residues" evidence="1">
    <location>
        <begin position="208"/>
        <end position="221"/>
    </location>
</feature>
<reference evidence="2 3" key="1">
    <citation type="submission" date="2024-10" db="EMBL/GenBank/DDBJ databases">
        <title>Updated reference genomes for cyclostephanoid diatoms.</title>
        <authorList>
            <person name="Roberts W.R."/>
            <person name="Alverson A.J."/>
        </authorList>
    </citation>
    <scope>NUCLEOTIDE SEQUENCE [LARGE SCALE GENOMIC DNA]</scope>
    <source>
        <strain evidence="2 3">AJA010-31</strain>
    </source>
</reference>
<protein>
    <submittedName>
        <fullName evidence="2">Uncharacterized protein</fullName>
    </submittedName>
</protein>
<gene>
    <name evidence="2" type="ORF">ACHAWO_010213</name>
</gene>
<dbReference type="AlphaFoldDB" id="A0ABD3NNU8"/>
<evidence type="ECO:0000313" key="3">
    <source>
        <dbReference type="Proteomes" id="UP001530400"/>
    </source>
</evidence>
<dbReference type="EMBL" id="JALLPJ020001043">
    <property type="protein sequence ID" value="KAL3777462.1"/>
    <property type="molecule type" value="Genomic_DNA"/>
</dbReference>
<keyword evidence="3" id="KW-1185">Reference proteome</keyword>
<evidence type="ECO:0000313" key="2">
    <source>
        <dbReference type="EMBL" id="KAL3777462.1"/>
    </source>
</evidence>
<proteinExistence type="predicted"/>
<comment type="caution">
    <text evidence="2">The sequence shown here is derived from an EMBL/GenBank/DDBJ whole genome shotgun (WGS) entry which is preliminary data.</text>
</comment>
<sequence length="511" mass="56764">MMDTLVKFTPSQSHRFDFPVGCPVWHLPRVSNEEGSSTVFKGTVDAVYFHPTRKMLYRVVHNDNVIGDLLPESELVYAFQCPVTVAPSNNDQDDNEYVDAVVLQAKKSENGQVVYTVMYGVDGRYSAYKEGIEASRIKYRHCATNQDVPSSGKKEPKNDEGEISAEANGESNKPPVSEVTCEPVAEESLDDGSRMTSLEQGSKDAGTASKSAETKISNIEQSHVAEGATNKYSSLELSHAANSMASSGLRRLDSMGSPSADAGLPNKRPNLSDNTKPSHPSFEITLPIWLQKDRESRLLLYSHLYGPPDNPHYKRIRKEANCNMLVHKNTESNRPMTISITHLNDNPYKADKHFTVARKMIQEILLKFKMPGLPPIGEDGSSGRLLYEIMKCFGKNPLQSTSGAVTQLHPFTKDQKYHCMSIVELPSQFTVKGRSYHGDYLKSKSMLKKIRATNCTVYLCGDEFDRPVGYGEPYALVVGNATDWKGVDRAVGIVKDGIHWHQKNCGCFLAE</sequence>